<reference evidence="1" key="1">
    <citation type="submission" date="2019-10" db="EMBL/GenBank/DDBJ databases">
        <authorList>
            <consortium name="DOE Joint Genome Institute"/>
            <person name="Kuo A."/>
            <person name="Miyauchi S."/>
            <person name="Kiss E."/>
            <person name="Drula E."/>
            <person name="Kohler A."/>
            <person name="Sanchez-Garcia M."/>
            <person name="Andreopoulos B."/>
            <person name="Barry K.W."/>
            <person name="Bonito G."/>
            <person name="Buee M."/>
            <person name="Carver A."/>
            <person name="Chen C."/>
            <person name="Cichocki N."/>
            <person name="Clum A."/>
            <person name="Culley D."/>
            <person name="Crous P.W."/>
            <person name="Fauchery L."/>
            <person name="Girlanda M."/>
            <person name="Hayes R."/>
            <person name="Keri Z."/>
            <person name="Labutti K."/>
            <person name="Lipzen A."/>
            <person name="Lombard V."/>
            <person name="Magnuson J."/>
            <person name="Maillard F."/>
            <person name="Morin E."/>
            <person name="Murat C."/>
            <person name="Nolan M."/>
            <person name="Ohm R."/>
            <person name="Pangilinan J."/>
            <person name="Pereira M."/>
            <person name="Perotto S."/>
            <person name="Peter M."/>
            <person name="Riley R."/>
            <person name="Sitrit Y."/>
            <person name="Stielow B."/>
            <person name="Szollosi G."/>
            <person name="Zifcakova L."/>
            <person name="Stursova M."/>
            <person name="Spatafora J.W."/>
            <person name="Tedersoo L."/>
            <person name="Vaario L.-M."/>
            <person name="Yamada A."/>
            <person name="Yan M."/>
            <person name="Wang P."/>
            <person name="Xu J."/>
            <person name="Bruns T."/>
            <person name="Baldrian P."/>
            <person name="Vilgalys R."/>
            <person name="Henrissat B."/>
            <person name="Grigoriev I.V."/>
            <person name="Hibbett D."/>
            <person name="Nagy L.G."/>
            <person name="Martin F.M."/>
        </authorList>
    </citation>
    <scope>NUCLEOTIDE SEQUENCE</scope>
    <source>
        <strain evidence="1">P2</strain>
    </source>
</reference>
<gene>
    <name evidence="1" type="ORF">BDM02DRAFT_1648160</name>
</gene>
<name>A0ACB6ZX42_THEGA</name>
<organism evidence="1 2">
    <name type="scientific">Thelephora ganbajun</name>
    <name type="common">Ganba fungus</name>
    <dbReference type="NCBI Taxonomy" id="370292"/>
    <lineage>
        <taxon>Eukaryota</taxon>
        <taxon>Fungi</taxon>
        <taxon>Dikarya</taxon>
        <taxon>Basidiomycota</taxon>
        <taxon>Agaricomycotina</taxon>
        <taxon>Agaricomycetes</taxon>
        <taxon>Thelephorales</taxon>
        <taxon>Thelephoraceae</taxon>
        <taxon>Thelephora</taxon>
    </lineage>
</organism>
<dbReference type="EMBL" id="MU117963">
    <property type="protein sequence ID" value="KAF9653686.1"/>
    <property type="molecule type" value="Genomic_DNA"/>
</dbReference>
<accession>A0ACB6ZX42</accession>
<evidence type="ECO:0000313" key="2">
    <source>
        <dbReference type="Proteomes" id="UP000886501"/>
    </source>
</evidence>
<comment type="caution">
    <text evidence="1">The sequence shown here is derived from an EMBL/GenBank/DDBJ whole genome shotgun (WGS) entry which is preliminary data.</text>
</comment>
<dbReference type="Proteomes" id="UP000886501">
    <property type="component" value="Unassembled WGS sequence"/>
</dbReference>
<sequence length="1135" mass="126882">MAFVYNFLAIAFVIVSIAVQSLATLSRRELRTAPGHRDEYPLIPPLGSQHYGSQGSNDLELLNIVLLASVDGSLHALDRSTGTILWSMSSNSLNSPSALSPLVRTQQAVIFDDEGDDSQQEYYVIEPQSGDIYVMSSKSEPLQRLPFSMSTLVDMTPFRLSGEEDSKTFIGRKETSLLLIELETGRIKQTISSECPWNEYRDPFEDLKEAEGELDSDEQDGVRPPRKPTEIFVGRTDYHITIRTSKLPGSSSRPPEQYLSFSTYGPNNQDNGYQMLYRKTPDDVYIQSSSNGMVMSFKIPPDEYETPKQTTWMWGMSFSKPVVAVLDVVKTSGRQNPMVLLQPSPRLQDVFPSVDLSNAAKLNHQLPNLDSAYVGILEETGSLFVMSSDHFPLVAFGDANPNSMHPLIDPPPGTSLPTGTIPKSSVDEITKARKLRELCDKSAFDPRCLTGIRKLEPSSRSRLSRLLDAAPVAQTPQPTTQAFPTSSSIEGPGDNGSLVNILSPWPHGQAPGQNLWSNLPLWLLVLSSSILGWIMIGRNRWKLVKIQDPAQSLDVHHEVEPKYVEQTLPIDTIAPERPPDHLELPEANNGPTDDDLLPHESVPMEEIGESEKEDPIAAPTRKKPLRRRRGKKKKGPNLTTPPDNDEPEGETETDVAIDVSEEGSGKIQLIVPNPVTVAAPSPALIVSEEILGFGSHGTVVFKGSLQGRAVAVKRLLQDFVTLATREVSILEESDDHPNVIRYFYQEAQSNFLYIAIELCPASLADIIERPDNFMDIAVAFDPKRALRQITSGLRHLHALKIIHRDIKPQNILVSSAKNGQNHRMLISDFGLCKRLEVDQTSFMPTAFGAMAAGTVGWRAPEILRGEVRLDDSDGSQSSRGSVATLSGSNTSSSSAKPTKLTKAVDIFALGCLFYYCLTRGSHPYGDRFEREVNIMKDIKSLGGLDHFGEEGTEVTDLIEKMLNPQAALRYVEWPFLQDDSERIFRPDTTSCLVHPFFWDAERRLGFLQDASDRFEIMCREPREKDLVTLETNASNVVGQDWRARLDKSFQENLGKFRKYDGKSVQDLLRALRNKKHHYQDLPENLRRQLHPIPEGYLAYFTRRFPLLFMHVHSVVASSALRHEAMFRSYFDLNEH</sequence>
<keyword evidence="2" id="KW-1185">Reference proteome</keyword>
<protein>
    <submittedName>
        <fullName evidence="1">Uncharacterized protein</fullName>
    </submittedName>
</protein>
<evidence type="ECO:0000313" key="1">
    <source>
        <dbReference type="EMBL" id="KAF9653686.1"/>
    </source>
</evidence>
<proteinExistence type="predicted"/>
<reference evidence="1" key="2">
    <citation type="journal article" date="2020" name="Nat. Commun.">
        <title>Large-scale genome sequencing of mycorrhizal fungi provides insights into the early evolution of symbiotic traits.</title>
        <authorList>
            <person name="Miyauchi S."/>
            <person name="Kiss E."/>
            <person name="Kuo A."/>
            <person name="Drula E."/>
            <person name="Kohler A."/>
            <person name="Sanchez-Garcia M."/>
            <person name="Morin E."/>
            <person name="Andreopoulos B."/>
            <person name="Barry K.W."/>
            <person name="Bonito G."/>
            <person name="Buee M."/>
            <person name="Carver A."/>
            <person name="Chen C."/>
            <person name="Cichocki N."/>
            <person name="Clum A."/>
            <person name="Culley D."/>
            <person name="Crous P.W."/>
            <person name="Fauchery L."/>
            <person name="Girlanda M."/>
            <person name="Hayes R.D."/>
            <person name="Keri Z."/>
            <person name="LaButti K."/>
            <person name="Lipzen A."/>
            <person name="Lombard V."/>
            <person name="Magnuson J."/>
            <person name="Maillard F."/>
            <person name="Murat C."/>
            <person name="Nolan M."/>
            <person name="Ohm R.A."/>
            <person name="Pangilinan J."/>
            <person name="Pereira M.F."/>
            <person name="Perotto S."/>
            <person name="Peter M."/>
            <person name="Pfister S."/>
            <person name="Riley R."/>
            <person name="Sitrit Y."/>
            <person name="Stielow J.B."/>
            <person name="Szollosi G."/>
            <person name="Zifcakova L."/>
            <person name="Stursova M."/>
            <person name="Spatafora J.W."/>
            <person name="Tedersoo L."/>
            <person name="Vaario L.M."/>
            <person name="Yamada A."/>
            <person name="Yan M."/>
            <person name="Wang P."/>
            <person name="Xu J."/>
            <person name="Bruns T."/>
            <person name="Baldrian P."/>
            <person name="Vilgalys R."/>
            <person name="Dunand C."/>
            <person name="Henrissat B."/>
            <person name="Grigoriev I.V."/>
            <person name="Hibbett D."/>
            <person name="Nagy L.G."/>
            <person name="Martin F.M."/>
        </authorList>
    </citation>
    <scope>NUCLEOTIDE SEQUENCE</scope>
    <source>
        <strain evidence="1">P2</strain>
    </source>
</reference>